<organism evidence="7 8">
    <name type="scientific">Caenorhabditis tropicalis</name>
    <dbReference type="NCBI Taxonomy" id="1561998"/>
    <lineage>
        <taxon>Eukaryota</taxon>
        <taxon>Metazoa</taxon>
        <taxon>Ecdysozoa</taxon>
        <taxon>Nematoda</taxon>
        <taxon>Chromadorea</taxon>
        <taxon>Rhabditida</taxon>
        <taxon>Rhabditina</taxon>
        <taxon>Rhabditomorpha</taxon>
        <taxon>Rhabditoidea</taxon>
        <taxon>Rhabditidae</taxon>
        <taxon>Peloderinae</taxon>
        <taxon>Caenorhabditis</taxon>
    </lineage>
</organism>
<keyword evidence="7" id="KW-1185">Reference proteome</keyword>
<keyword evidence="5 6" id="KW-0472">Membrane</keyword>
<evidence type="ECO:0000256" key="4">
    <source>
        <dbReference type="ARBA" id="ARBA00022989"/>
    </source>
</evidence>
<reference evidence="8" key="1">
    <citation type="submission" date="2016-11" db="UniProtKB">
        <authorList>
            <consortium name="WormBaseParasite"/>
        </authorList>
    </citation>
    <scope>IDENTIFICATION</scope>
</reference>
<evidence type="ECO:0000256" key="3">
    <source>
        <dbReference type="ARBA" id="ARBA00022692"/>
    </source>
</evidence>
<dbReference type="WBParaSite" id="Csp11.Scaffold629.g9173.t1">
    <property type="protein sequence ID" value="Csp11.Scaffold629.g9173.t1"/>
    <property type="gene ID" value="Csp11.Scaffold629.g9173"/>
</dbReference>
<name>A0A1I7UGS7_9PELO</name>
<keyword evidence="3 6" id="KW-0812">Transmembrane</keyword>
<comment type="similarity">
    <text evidence="2">Belongs to the nematode receptor-like protein sre family.</text>
</comment>
<dbReference type="InterPro" id="IPR053365">
    <property type="entry name" value="Nematode_rcpt-like"/>
</dbReference>
<comment type="subcellular location">
    <subcellularLocation>
        <location evidence="1">Membrane</location>
        <topology evidence="1">Multi-pass membrane protein</topology>
    </subcellularLocation>
</comment>
<evidence type="ECO:0000256" key="1">
    <source>
        <dbReference type="ARBA" id="ARBA00004141"/>
    </source>
</evidence>
<evidence type="ECO:0000256" key="6">
    <source>
        <dbReference type="SAM" id="Phobius"/>
    </source>
</evidence>
<dbReference type="AlphaFoldDB" id="A0A1I7UGS7"/>
<dbReference type="InterPro" id="IPR004151">
    <property type="entry name" value="7TM_GPCR_serpentine_rcpt_Sre"/>
</dbReference>
<sequence>MISQWFECLVARLLIIPYQEGWISIKDTVVEDSGHFEVSLLFIPLLIGGFLRAHYILSLAMFIPCIVIERIIASIFIRTYEKHPRMYVSTSLLTVSHIISVLLSYYTIQWKYSYFQILITFTLLLSSTVTLAYRILVCIGIYIFLLCIILFTLFFDVFPSLNLVLVFLVENCIYLNPLLICTVTMCSVDPWRAILIRDIDILSCRLLRLNRTNIHRVRSIEEKMMAREETDIYFRDLKVMWA</sequence>
<dbReference type="Proteomes" id="UP000095282">
    <property type="component" value="Unplaced"/>
</dbReference>
<feature type="transmembrane region" description="Helical" evidence="6">
    <location>
        <begin position="164"/>
        <end position="188"/>
    </location>
</feature>
<dbReference type="GO" id="GO:0016020">
    <property type="term" value="C:membrane"/>
    <property type="evidence" value="ECO:0007669"/>
    <property type="project" value="UniProtKB-SubCell"/>
</dbReference>
<keyword evidence="4 6" id="KW-1133">Transmembrane helix</keyword>
<proteinExistence type="inferred from homology"/>
<feature type="transmembrane region" description="Helical" evidence="6">
    <location>
        <begin position="140"/>
        <end position="158"/>
    </location>
</feature>
<dbReference type="PANTHER" id="PTHR47757">
    <property type="entry name" value="SERPENTINE RECEPTOR, CLASS E (EPSILON)-RELATED"/>
    <property type="match status" value="1"/>
</dbReference>
<dbReference type="Pfam" id="PF03125">
    <property type="entry name" value="Sre"/>
    <property type="match status" value="1"/>
</dbReference>
<feature type="transmembrane region" description="Helical" evidence="6">
    <location>
        <begin position="114"/>
        <end position="133"/>
    </location>
</feature>
<feature type="transmembrane region" description="Helical" evidence="6">
    <location>
        <begin position="41"/>
        <end position="67"/>
    </location>
</feature>
<dbReference type="GO" id="GO:0007606">
    <property type="term" value="P:sensory perception of chemical stimulus"/>
    <property type="evidence" value="ECO:0007669"/>
    <property type="project" value="InterPro"/>
</dbReference>
<evidence type="ECO:0000256" key="2">
    <source>
        <dbReference type="ARBA" id="ARBA00006803"/>
    </source>
</evidence>
<protein>
    <submittedName>
        <fullName evidence="8">Pecanex-like protein</fullName>
    </submittedName>
</protein>
<evidence type="ECO:0000313" key="8">
    <source>
        <dbReference type="WBParaSite" id="Csp11.Scaffold629.g9173.t1"/>
    </source>
</evidence>
<feature type="transmembrane region" description="Helical" evidence="6">
    <location>
        <begin position="87"/>
        <end position="108"/>
    </location>
</feature>
<accession>A0A1I7UGS7</accession>
<dbReference type="eggNOG" id="ENOG502R8VY">
    <property type="taxonomic scope" value="Eukaryota"/>
</dbReference>
<evidence type="ECO:0000313" key="7">
    <source>
        <dbReference type="Proteomes" id="UP000095282"/>
    </source>
</evidence>
<evidence type="ECO:0000256" key="5">
    <source>
        <dbReference type="ARBA" id="ARBA00023136"/>
    </source>
</evidence>
<dbReference type="PANTHER" id="PTHR47757:SF1">
    <property type="entry name" value="SERPENTINE RECEPTOR, CLASS E (EPSILON)"/>
    <property type="match status" value="1"/>
</dbReference>